<reference evidence="2 3" key="1">
    <citation type="submission" date="2019-05" db="EMBL/GenBank/DDBJ databases">
        <title>Another draft genome of Portunus trituberculatus and its Hox gene families provides insights of decapod evolution.</title>
        <authorList>
            <person name="Jeong J.-H."/>
            <person name="Song I."/>
            <person name="Kim S."/>
            <person name="Choi T."/>
            <person name="Kim D."/>
            <person name="Ryu S."/>
            <person name="Kim W."/>
        </authorList>
    </citation>
    <scope>NUCLEOTIDE SEQUENCE [LARGE SCALE GENOMIC DNA]</scope>
    <source>
        <tissue evidence="2">Muscle</tissue>
    </source>
</reference>
<keyword evidence="3" id="KW-1185">Reference proteome</keyword>
<feature type="compositionally biased region" description="Basic residues" evidence="1">
    <location>
        <begin position="18"/>
        <end position="28"/>
    </location>
</feature>
<gene>
    <name evidence="2" type="ORF">E2C01_068130</name>
</gene>
<dbReference type="Proteomes" id="UP000324222">
    <property type="component" value="Unassembled WGS sequence"/>
</dbReference>
<proteinExistence type="predicted"/>
<comment type="caution">
    <text evidence="2">The sequence shown here is derived from an EMBL/GenBank/DDBJ whole genome shotgun (WGS) entry which is preliminary data.</text>
</comment>
<organism evidence="2 3">
    <name type="scientific">Portunus trituberculatus</name>
    <name type="common">Swimming crab</name>
    <name type="synonym">Neptunus trituberculatus</name>
    <dbReference type="NCBI Taxonomy" id="210409"/>
    <lineage>
        <taxon>Eukaryota</taxon>
        <taxon>Metazoa</taxon>
        <taxon>Ecdysozoa</taxon>
        <taxon>Arthropoda</taxon>
        <taxon>Crustacea</taxon>
        <taxon>Multicrustacea</taxon>
        <taxon>Malacostraca</taxon>
        <taxon>Eumalacostraca</taxon>
        <taxon>Eucarida</taxon>
        <taxon>Decapoda</taxon>
        <taxon>Pleocyemata</taxon>
        <taxon>Brachyura</taxon>
        <taxon>Eubrachyura</taxon>
        <taxon>Portunoidea</taxon>
        <taxon>Portunidae</taxon>
        <taxon>Portuninae</taxon>
        <taxon>Portunus</taxon>
    </lineage>
</organism>
<evidence type="ECO:0000313" key="2">
    <source>
        <dbReference type="EMBL" id="MPC73793.1"/>
    </source>
</evidence>
<dbReference type="AlphaFoldDB" id="A0A5B7HUZ4"/>
<protein>
    <submittedName>
        <fullName evidence="2">Uncharacterized protein</fullName>
    </submittedName>
</protein>
<feature type="region of interest" description="Disordered" evidence="1">
    <location>
        <begin position="1"/>
        <end position="30"/>
    </location>
</feature>
<dbReference type="EMBL" id="VSRR010037520">
    <property type="protein sequence ID" value="MPC73793.1"/>
    <property type="molecule type" value="Genomic_DNA"/>
</dbReference>
<evidence type="ECO:0000256" key="1">
    <source>
        <dbReference type="SAM" id="MobiDB-lite"/>
    </source>
</evidence>
<evidence type="ECO:0000313" key="3">
    <source>
        <dbReference type="Proteomes" id="UP000324222"/>
    </source>
</evidence>
<feature type="compositionally biased region" description="Gly residues" evidence="1">
    <location>
        <begin position="1"/>
        <end position="16"/>
    </location>
</feature>
<sequence length="102" mass="10884">MQLGGRRGLAGGGPLPGRGHHRCQHSPPHRADDFVQLSILRKRRSVPEFKLFSDSVQKGKGAASLCTQYLSGLPCEILFFGSGAPSRGRGGRRAGVAGFAKR</sequence>
<accession>A0A5B7HUZ4</accession>
<name>A0A5B7HUZ4_PORTR</name>